<gene>
    <name evidence="2" type="ORF">NCCP602_28570</name>
</gene>
<name>A0ABP3CD40_9MICO</name>
<keyword evidence="3" id="KW-1185">Reference proteome</keyword>
<protein>
    <recommendedName>
        <fullName evidence="1">SF4 helicase domain-containing protein</fullName>
    </recommendedName>
</protein>
<dbReference type="Gene3D" id="3.40.50.300">
    <property type="entry name" value="P-loop containing nucleotide triphosphate hydrolases"/>
    <property type="match status" value="1"/>
</dbReference>
<organism evidence="2 3">
    <name type="scientific">Brevibacterium metallidurans</name>
    <dbReference type="NCBI Taxonomy" id="1482676"/>
    <lineage>
        <taxon>Bacteria</taxon>
        <taxon>Bacillati</taxon>
        <taxon>Actinomycetota</taxon>
        <taxon>Actinomycetes</taxon>
        <taxon>Micrococcales</taxon>
        <taxon>Brevibacteriaceae</taxon>
        <taxon>Brevibacterium</taxon>
    </lineage>
</organism>
<proteinExistence type="predicted"/>
<dbReference type="InterPro" id="IPR007694">
    <property type="entry name" value="DNA_helicase_DnaB-like_C"/>
</dbReference>
<dbReference type="InterPro" id="IPR027417">
    <property type="entry name" value="P-loop_NTPase"/>
</dbReference>
<comment type="caution">
    <text evidence="2">The sequence shown here is derived from an EMBL/GenBank/DDBJ whole genome shotgun (WGS) entry which is preliminary data.</text>
</comment>
<evidence type="ECO:0000313" key="2">
    <source>
        <dbReference type="EMBL" id="GAA0036896.1"/>
    </source>
</evidence>
<reference evidence="2 3" key="1">
    <citation type="submission" date="2024-01" db="EMBL/GenBank/DDBJ databases">
        <title>Characterization of antibiotic resistant novel bacterial strains and their environmental applications.</title>
        <authorList>
            <person name="Manzoor S."/>
            <person name="Abbas S."/>
            <person name="Arshad M."/>
            <person name="Ahmed I."/>
        </authorList>
    </citation>
    <scope>NUCLEOTIDE SEQUENCE [LARGE SCALE GENOMIC DNA]</scope>
    <source>
        <strain evidence="2 3">NCCP-602</strain>
    </source>
</reference>
<evidence type="ECO:0000313" key="3">
    <source>
        <dbReference type="Proteomes" id="UP001498238"/>
    </source>
</evidence>
<sequence>MRGTKNVADDSDGGIAAIAGIGKHLIGGWRSRALYVIGVRTGSGKTRVGLQAAMNMLHRGLVLMCTLEMREGEIHKRVFSQLLHIPLGNILDSNMTPNEWERLTNRKATNRDRFYVDDNPARTVEGIRRRRL</sequence>
<dbReference type="PANTHER" id="PTHR30153:SF2">
    <property type="entry name" value="REPLICATIVE DNA HELICASE"/>
    <property type="match status" value="1"/>
</dbReference>
<dbReference type="PANTHER" id="PTHR30153">
    <property type="entry name" value="REPLICATIVE DNA HELICASE DNAB"/>
    <property type="match status" value="1"/>
</dbReference>
<dbReference type="Proteomes" id="UP001498238">
    <property type="component" value="Unassembled WGS sequence"/>
</dbReference>
<evidence type="ECO:0000259" key="1">
    <source>
        <dbReference type="Pfam" id="PF03796"/>
    </source>
</evidence>
<dbReference type="EMBL" id="BAAAAF010000014">
    <property type="protein sequence ID" value="GAA0036896.1"/>
    <property type="molecule type" value="Genomic_DNA"/>
</dbReference>
<feature type="domain" description="SF4 helicase" evidence="1">
    <location>
        <begin position="24"/>
        <end position="130"/>
    </location>
</feature>
<accession>A0ABP3CD40</accession>
<dbReference type="RefSeq" id="WP_339393582.1">
    <property type="nucleotide sequence ID" value="NZ_BAAAAF010000014.1"/>
</dbReference>
<dbReference type="SUPFAM" id="SSF52540">
    <property type="entry name" value="P-loop containing nucleoside triphosphate hydrolases"/>
    <property type="match status" value="1"/>
</dbReference>
<dbReference type="Pfam" id="PF03796">
    <property type="entry name" value="DnaB_C"/>
    <property type="match status" value="1"/>
</dbReference>